<dbReference type="Pfam" id="PF01321">
    <property type="entry name" value="Creatinase_N"/>
    <property type="match status" value="1"/>
</dbReference>
<comment type="caution">
    <text evidence="3">The sequence shown here is derived from an EMBL/GenBank/DDBJ whole genome shotgun (WGS) entry which is preliminary data.</text>
</comment>
<feature type="domain" description="Creatinase N-terminal" evidence="2">
    <location>
        <begin position="8"/>
        <end position="149"/>
    </location>
</feature>
<evidence type="ECO:0000313" key="3">
    <source>
        <dbReference type="EMBL" id="MDF0603531.1"/>
    </source>
</evidence>
<evidence type="ECO:0000313" key="4">
    <source>
        <dbReference type="Proteomes" id="UP001220964"/>
    </source>
</evidence>
<sequence>MSSVPPSRIRRLTSAMATQDLDAMVVFKPQNSFYMSGFNPIIYSHPVVAVLCRDGESALLVHALRDDHARAASFVDDIRLYGAWSSKVTMGPSWKSALATILEEKGVAKGRIGLDMDFLSVARFRELEEVLPDARLADASEAIMQCRYVKDPDEIENARAAARMADIGMDAAIAELRRGGNEREIASAAMAAMNRAWTDDHPDKEVADFGNLEHGVQNGLFAWVLSGERMFLNSDNPTVRVPRRGETASLFIWSVLDGIHIENERTVMIGDVAPEKKQALEAILDIRAEVFARIRPGTPISDLFDCSKAGLEARGYGKYIPGRIGHSMGLGAHELPSIDAATQVPLQPGMLLAIEPNIRIPGEVATQISDTVLVTETGMEQLTRSEGGLLRV</sequence>
<reference evidence="3" key="1">
    <citation type="submission" date="2023-03" db="EMBL/GenBank/DDBJ databases">
        <title>Multiphase analysis and comparison of six strains from genera Psychromarinibacter, Lutimaribacter, and Maritimibacter, including a novel species: Psychromarinibacter sediminicola sp. nov.</title>
        <authorList>
            <person name="Wang Y.-H."/>
            <person name="Ye M.-Q."/>
            <person name="Du Z.-J."/>
        </authorList>
    </citation>
    <scope>NUCLEOTIDE SEQUENCE</scope>
    <source>
        <strain evidence="3">C21-152</strain>
    </source>
</reference>
<dbReference type="Proteomes" id="UP001220964">
    <property type="component" value="Unassembled WGS sequence"/>
</dbReference>
<dbReference type="SUPFAM" id="SSF55920">
    <property type="entry name" value="Creatinase/aminopeptidase"/>
    <property type="match status" value="1"/>
</dbReference>
<dbReference type="InterPro" id="IPR000994">
    <property type="entry name" value="Pept_M24"/>
</dbReference>
<evidence type="ECO:0000259" key="1">
    <source>
        <dbReference type="Pfam" id="PF00557"/>
    </source>
</evidence>
<dbReference type="Pfam" id="PF00557">
    <property type="entry name" value="Peptidase_M24"/>
    <property type="match status" value="1"/>
</dbReference>
<accession>A0AAE3NWH1</accession>
<dbReference type="InterPro" id="IPR000587">
    <property type="entry name" value="Creatinase_N"/>
</dbReference>
<feature type="domain" description="Peptidase M24" evidence="1">
    <location>
        <begin position="157"/>
        <end position="376"/>
    </location>
</feature>
<dbReference type="Gene3D" id="3.90.230.10">
    <property type="entry name" value="Creatinase/methionine aminopeptidase superfamily"/>
    <property type="match status" value="1"/>
</dbReference>
<dbReference type="SUPFAM" id="SSF53092">
    <property type="entry name" value="Creatinase/prolidase N-terminal domain"/>
    <property type="match status" value="1"/>
</dbReference>
<gene>
    <name evidence="3" type="ORF">P1J78_22635</name>
</gene>
<dbReference type="Gene3D" id="3.40.350.10">
    <property type="entry name" value="Creatinase/prolidase N-terminal domain"/>
    <property type="match status" value="1"/>
</dbReference>
<dbReference type="AlphaFoldDB" id="A0AAE3NWH1"/>
<dbReference type="InterPro" id="IPR029149">
    <property type="entry name" value="Creatin/AminoP/Spt16_N"/>
</dbReference>
<dbReference type="PANTHER" id="PTHR46112:SF2">
    <property type="entry name" value="XAA-PRO AMINOPEPTIDASE P-RELATED"/>
    <property type="match status" value="1"/>
</dbReference>
<dbReference type="InterPro" id="IPR036005">
    <property type="entry name" value="Creatinase/aminopeptidase-like"/>
</dbReference>
<organism evidence="3 4">
    <name type="scientific">Psychromarinibacter sediminicola</name>
    <dbReference type="NCBI Taxonomy" id="3033385"/>
    <lineage>
        <taxon>Bacteria</taxon>
        <taxon>Pseudomonadati</taxon>
        <taxon>Pseudomonadota</taxon>
        <taxon>Alphaproteobacteria</taxon>
        <taxon>Rhodobacterales</taxon>
        <taxon>Paracoccaceae</taxon>
        <taxon>Psychromarinibacter</taxon>
    </lineage>
</organism>
<dbReference type="RefSeq" id="WP_275569648.1">
    <property type="nucleotide sequence ID" value="NZ_JARGYC010000101.1"/>
</dbReference>
<dbReference type="PANTHER" id="PTHR46112">
    <property type="entry name" value="AMINOPEPTIDASE"/>
    <property type="match status" value="1"/>
</dbReference>
<proteinExistence type="predicted"/>
<dbReference type="EMBL" id="JARGYC010000101">
    <property type="protein sequence ID" value="MDF0603531.1"/>
    <property type="molecule type" value="Genomic_DNA"/>
</dbReference>
<dbReference type="InterPro" id="IPR050659">
    <property type="entry name" value="Peptidase_M24B"/>
</dbReference>
<keyword evidence="4" id="KW-1185">Reference proteome</keyword>
<evidence type="ECO:0000259" key="2">
    <source>
        <dbReference type="Pfam" id="PF01321"/>
    </source>
</evidence>
<dbReference type="CDD" id="cd01066">
    <property type="entry name" value="APP_MetAP"/>
    <property type="match status" value="1"/>
</dbReference>
<name>A0AAE3NWH1_9RHOB</name>
<protein>
    <submittedName>
        <fullName evidence="3">Xaa-Pro peptidase family protein</fullName>
    </submittedName>
</protein>